<evidence type="ECO:0000313" key="1">
    <source>
        <dbReference type="EMBL" id="KAI3938152.1"/>
    </source>
</evidence>
<organism evidence="1 2">
    <name type="scientific">Papaver atlanticum</name>
    <dbReference type="NCBI Taxonomy" id="357466"/>
    <lineage>
        <taxon>Eukaryota</taxon>
        <taxon>Viridiplantae</taxon>
        <taxon>Streptophyta</taxon>
        <taxon>Embryophyta</taxon>
        <taxon>Tracheophyta</taxon>
        <taxon>Spermatophyta</taxon>
        <taxon>Magnoliopsida</taxon>
        <taxon>Ranunculales</taxon>
        <taxon>Papaveraceae</taxon>
        <taxon>Papaveroideae</taxon>
        <taxon>Papaver</taxon>
    </lineage>
</organism>
<dbReference type="EMBL" id="JAJJMB010005585">
    <property type="protein sequence ID" value="KAI3938152.1"/>
    <property type="molecule type" value="Genomic_DNA"/>
</dbReference>
<sequence length="92" mass="10496">MWSRTVCKQKHAEEARGKLNGTTVGKQTVSLSWGCNPSNKQMRADPSSNELHLHVWGIFSISQPTSKLIAEVKMIKATFEWLHEMVKSWIWG</sequence>
<name>A0AAD4T2L2_9MAGN</name>
<dbReference type="AlphaFoldDB" id="A0AAD4T2L2"/>
<comment type="caution">
    <text evidence="1">The sequence shown here is derived from an EMBL/GenBank/DDBJ whole genome shotgun (WGS) entry which is preliminary data.</text>
</comment>
<evidence type="ECO:0000313" key="2">
    <source>
        <dbReference type="Proteomes" id="UP001202328"/>
    </source>
</evidence>
<gene>
    <name evidence="1" type="ORF">MKW98_018708</name>
</gene>
<proteinExistence type="predicted"/>
<accession>A0AAD4T2L2</accession>
<reference evidence="1" key="1">
    <citation type="submission" date="2022-04" db="EMBL/GenBank/DDBJ databases">
        <title>A functionally conserved STORR gene fusion in Papaver species that diverged 16.8 million years ago.</title>
        <authorList>
            <person name="Catania T."/>
        </authorList>
    </citation>
    <scope>NUCLEOTIDE SEQUENCE</scope>
    <source>
        <strain evidence="1">S-188037</strain>
    </source>
</reference>
<keyword evidence="2" id="KW-1185">Reference proteome</keyword>
<protein>
    <submittedName>
        <fullName evidence="1">Uncharacterized protein</fullName>
    </submittedName>
</protein>
<dbReference type="Proteomes" id="UP001202328">
    <property type="component" value="Unassembled WGS sequence"/>
</dbReference>